<organism evidence="1 2">
    <name type="scientific">Solanum tuberosum</name>
    <name type="common">Potato</name>
    <dbReference type="NCBI Taxonomy" id="4113"/>
    <lineage>
        <taxon>Eukaryota</taxon>
        <taxon>Viridiplantae</taxon>
        <taxon>Streptophyta</taxon>
        <taxon>Embryophyta</taxon>
        <taxon>Tracheophyta</taxon>
        <taxon>Spermatophyta</taxon>
        <taxon>Magnoliopsida</taxon>
        <taxon>eudicotyledons</taxon>
        <taxon>Gunneridae</taxon>
        <taxon>Pentapetalae</taxon>
        <taxon>asterids</taxon>
        <taxon>lamiids</taxon>
        <taxon>Solanales</taxon>
        <taxon>Solanaceae</taxon>
        <taxon>Solanoideae</taxon>
        <taxon>Solaneae</taxon>
        <taxon>Solanum</taxon>
    </lineage>
</organism>
<keyword evidence="2" id="KW-1185">Reference proteome</keyword>
<evidence type="ECO:0000313" key="2">
    <source>
        <dbReference type="Proteomes" id="UP000011115"/>
    </source>
</evidence>
<dbReference type="Proteomes" id="UP000011115">
    <property type="component" value="Unassembled WGS sequence"/>
</dbReference>
<dbReference type="Gramene" id="PGSC0003DMT400095636">
    <property type="protein sequence ID" value="PGSC0003DMT400095636"/>
    <property type="gene ID" value="PGSC0003DMG400045207"/>
</dbReference>
<dbReference type="EnsemblPlants" id="PGSC0003DMT400095636">
    <property type="protein sequence ID" value="PGSC0003DMT400095636"/>
    <property type="gene ID" value="PGSC0003DMG400045207"/>
</dbReference>
<reference evidence="2" key="1">
    <citation type="journal article" date="2011" name="Nature">
        <title>Genome sequence and analysis of the tuber crop potato.</title>
        <authorList>
            <consortium name="The Potato Genome Sequencing Consortium"/>
        </authorList>
    </citation>
    <scope>NUCLEOTIDE SEQUENCE [LARGE SCALE GENOMIC DNA]</scope>
    <source>
        <strain evidence="2">cv. DM1-3 516 R44</strain>
    </source>
</reference>
<accession>M1DWR1</accession>
<name>M1DWR1_SOLTU</name>
<evidence type="ECO:0000313" key="1">
    <source>
        <dbReference type="EnsemblPlants" id="PGSC0003DMT400095636"/>
    </source>
</evidence>
<dbReference type="AlphaFoldDB" id="M1DWR1"/>
<proteinExistence type="predicted"/>
<sequence length="62" mass="6838">MSKIKTQLDILSKYVMGAGARSVNVVVVSNPQLMHFALLKVHNVRCRTRANIKVVGTLNIGF</sequence>
<dbReference type="InParanoid" id="M1DWR1"/>
<protein>
    <submittedName>
        <fullName evidence="1">Uncharacterized protein</fullName>
    </submittedName>
</protein>
<dbReference type="PaxDb" id="4113-PGSC0003DMT400095636"/>
<dbReference type="HOGENOM" id="CLU_2908531_0_0_1"/>
<reference evidence="1" key="2">
    <citation type="submission" date="2015-06" db="UniProtKB">
        <authorList>
            <consortium name="EnsemblPlants"/>
        </authorList>
    </citation>
    <scope>IDENTIFICATION</scope>
    <source>
        <strain evidence="1">DM1-3 516 R44</strain>
    </source>
</reference>